<organism evidence="1 2">
    <name type="scientific">Rhodobacter maris</name>
    <dbReference type="NCBI Taxonomy" id="446682"/>
    <lineage>
        <taxon>Bacteria</taxon>
        <taxon>Pseudomonadati</taxon>
        <taxon>Pseudomonadota</taxon>
        <taxon>Alphaproteobacteria</taxon>
        <taxon>Rhodobacterales</taxon>
        <taxon>Rhodobacter group</taxon>
        <taxon>Rhodobacter</taxon>
    </lineage>
</organism>
<dbReference type="RefSeq" id="WP_097071443.1">
    <property type="nucleotide sequence ID" value="NZ_OBMT01000022.1"/>
</dbReference>
<gene>
    <name evidence="1" type="ORF">SAMN05877831_12217</name>
</gene>
<accession>A0A285TGW1</accession>
<keyword evidence="2" id="KW-1185">Reference proteome</keyword>
<dbReference type="SUPFAM" id="SSF52172">
    <property type="entry name" value="CheY-like"/>
    <property type="match status" value="1"/>
</dbReference>
<sequence>MNQNPTCCAIVPNLGVVPITLSAMLALDRISAALLRDLDAVTAELRRGAKFDLLFVDVDVLGGAPEVSIALARLRRNYPEIAVIVLSGGIEDAFRPPIEAGYDVALQIPVSEAALDLARIQARVNRSLRRFPTAPGGAEAKLVVSHPKVTGVH</sequence>
<evidence type="ECO:0008006" key="3">
    <source>
        <dbReference type="Google" id="ProtNLM"/>
    </source>
</evidence>
<protein>
    <recommendedName>
        <fullName evidence="3">Response regulator receiver domain-containing protein</fullName>
    </recommendedName>
</protein>
<evidence type="ECO:0000313" key="1">
    <source>
        <dbReference type="EMBL" id="SOC21282.1"/>
    </source>
</evidence>
<proteinExistence type="predicted"/>
<dbReference type="Proteomes" id="UP000219111">
    <property type="component" value="Unassembled WGS sequence"/>
</dbReference>
<reference evidence="2" key="1">
    <citation type="submission" date="2017-08" db="EMBL/GenBank/DDBJ databases">
        <authorList>
            <person name="Varghese N."/>
            <person name="Submissions S."/>
        </authorList>
    </citation>
    <scope>NUCLEOTIDE SEQUENCE [LARGE SCALE GENOMIC DNA]</scope>
    <source>
        <strain evidence="2">JA276</strain>
    </source>
</reference>
<evidence type="ECO:0000313" key="2">
    <source>
        <dbReference type="Proteomes" id="UP000219111"/>
    </source>
</evidence>
<dbReference type="InterPro" id="IPR011006">
    <property type="entry name" value="CheY-like_superfamily"/>
</dbReference>
<dbReference type="AlphaFoldDB" id="A0A285TGW1"/>
<name>A0A285TGW1_9RHOB</name>
<dbReference type="OrthoDB" id="7688092at2"/>
<dbReference type="EMBL" id="OBMT01000022">
    <property type="protein sequence ID" value="SOC21282.1"/>
    <property type="molecule type" value="Genomic_DNA"/>
</dbReference>